<dbReference type="Pfam" id="PF04321">
    <property type="entry name" value="RmlD_sub_bind"/>
    <property type="match status" value="1"/>
</dbReference>
<dbReference type="HOGENOM" id="CLU_930308_0_0_6"/>
<evidence type="ECO:0000313" key="3">
    <source>
        <dbReference type="Proteomes" id="UP000009080"/>
    </source>
</evidence>
<gene>
    <name evidence="2" type="ordered locus">TERTU_0946</name>
</gene>
<organism evidence="2 3">
    <name type="scientific">Teredinibacter turnerae (strain ATCC 39867 / T7901)</name>
    <dbReference type="NCBI Taxonomy" id="377629"/>
    <lineage>
        <taxon>Bacteria</taxon>
        <taxon>Pseudomonadati</taxon>
        <taxon>Pseudomonadota</taxon>
        <taxon>Gammaproteobacteria</taxon>
        <taxon>Cellvibrionales</taxon>
        <taxon>Cellvibrionaceae</taxon>
        <taxon>Teredinibacter</taxon>
    </lineage>
</organism>
<dbReference type="EMBL" id="CP001614">
    <property type="protein sequence ID" value="ACR13113.1"/>
    <property type="molecule type" value="Genomic_DNA"/>
</dbReference>
<reference evidence="2 3" key="1">
    <citation type="journal article" date="2009" name="PLoS ONE">
        <title>The complete genome of Teredinibacter turnerae T7901: an intracellular endosymbiont of marine wood-boring bivalves (shipworms).</title>
        <authorList>
            <person name="Yang J.C."/>
            <person name="Madupu R."/>
            <person name="Durkin A.S."/>
            <person name="Ekborg N.A."/>
            <person name="Pedamallu C.S."/>
            <person name="Hostetler J.B."/>
            <person name="Radune D."/>
            <person name="Toms B.S."/>
            <person name="Henrissat B."/>
            <person name="Coutinho P.M."/>
            <person name="Schwarz S."/>
            <person name="Field L."/>
            <person name="Trindade-Silva A.E."/>
            <person name="Soares C.A.G."/>
            <person name="Elshahawi S."/>
            <person name="Hanora A."/>
            <person name="Schmidt E.W."/>
            <person name="Haygood M.G."/>
            <person name="Posfai J."/>
            <person name="Benner J."/>
            <person name="Madinger C."/>
            <person name="Nove J."/>
            <person name="Anton B."/>
            <person name="Chaudhary K."/>
            <person name="Foster J."/>
            <person name="Holman A."/>
            <person name="Kumar S."/>
            <person name="Lessard P.A."/>
            <person name="Luyten Y.A."/>
            <person name="Slatko B."/>
            <person name="Wood N."/>
            <person name="Wu B."/>
            <person name="Teplitski M."/>
            <person name="Mougous J.D."/>
            <person name="Ward N."/>
            <person name="Eisen J.A."/>
            <person name="Badger J.H."/>
            <person name="Distel D.L."/>
        </authorList>
    </citation>
    <scope>NUCLEOTIDE SEQUENCE [LARGE SCALE GENOMIC DNA]</scope>
    <source>
        <strain evidence="3">ATCC 39867 / T7901</strain>
    </source>
</reference>
<dbReference type="Proteomes" id="UP000009080">
    <property type="component" value="Chromosome"/>
</dbReference>
<proteinExistence type="predicted"/>
<protein>
    <submittedName>
        <fullName evidence="2">RmlD substrate binding domain containing protein</fullName>
    </submittedName>
</protein>
<dbReference type="KEGG" id="ttu:TERTU_0946"/>
<dbReference type="SUPFAM" id="SSF51735">
    <property type="entry name" value="NAD(P)-binding Rossmann-fold domains"/>
    <property type="match status" value="1"/>
</dbReference>
<dbReference type="AlphaFoldDB" id="C5BQ99"/>
<evidence type="ECO:0000313" key="2">
    <source>
        <dbReference type="EMBL" id="ACR13113.1"/>
    </source>
</evidence>
<dbReference type="STRING" id="377629.TERTU_0946"/>
<dbReference type="OrthoDB" id="9803892at2"/>
<sequence>MSYRILVRQQQSDLAALFLAAMEDHPFVLLTPSEDNLDWTDASAITGYIREKSPNLVVNFTEQYRTANERDVDAASAIAKAAMGRALPLIQLSSFEALGPFYRDAGVGEELVEAASTGFARTERAAVAAEKALVLRLPWVLDSVRGSLFDEINPALLAGSLKTVSDHHDLTLVHSSFVVQCLVAITQQIFCSAENWGVFNLRAADSCSEAELVDTIVRMINSEADLDIAMPNVSAGRESERLLAGSANFLGRRCTDDFGIQFPSWRHGFKSQIKRWLHKNDLVPDLRKVKRS</sequence>
<feature type="domain" description="RmlD-like substrate binding" evidence="1">
    <location>
        <begin position="13"/>
        <end position="275"/>
    </location>
</feature>
<dbReference type="RefSeq" id="WP_015819226.1">
    <property type="nucleotide sequence ID" value="NC_012997.1"/>
</dbReference>
<accession>C5BQ99</accession>
<evidence type="ECO:0000259" key="1">
    <source>
        <dbReference type="Pfam" id="PF04321"/>
    </source>
</evidence>
<dbReference type="InterPro" id="IPR036291">
    <property type="entry name" value="NAD(P)-bd_dom_sf"/>
</dbReference>
<dbReference type="Gene3D" id="3.40.50.720">
    <property type="entry name" value="NAD(P)-binding Rossmann-like Domain"/>
    <property type="match status" value="1"/>
</dbReference>
<keyword evidence="3" id="KW-1185">Reference proteome</keyword>
<dbReference type="InterPro" id="IPR029903">
    <property type="entry name" value="RmlD-like-bd"/>
</dbReference>
<name>C5BQ99_TERTT</name>
<dbReference type="eggNOG" id="COG1091">
    <property type="taxonomic scope" value="Bacteria"/>
</dbReference>